<evidence type="ECO:0000313" key="1">
    <source>
        <dbReference type="EMBL" id="CAB4935690.1"/>
    </source>
</evidence>
<organism evidence="1">
    <name type="scientific">freshwater metagenome</name>
    <dbReference type="NCBI Taxonomy" id="449393"/>
    <lineage>
        <taxon>unclassified sequences</taxon>
        <taxon>metagenomes</taxon>
        <taxon>ecological metagenomes</taxon>
    </lineage>
</organism>
<reference evidence="1" key="1">
    <citation type="submission" date="2020-05" db="EMBL/GenBank/DDBJ databases">
        <authorList>
            <person name="Chiriac C."/>
            <person name="Salcher M."/>
            <person name="Ghai R."/>
            <person name="Kavagutti S V."/>
        </authorList>
    </citation>
    <scope>NUCLEOTIDE SEQUENCE</scope>
</reference>
<protein>
    <submittedName>
        <fullName evidence="1">Unannotated protein</fullName>
    </submittedName>
</protein>
<dbReference type="EMBL" id="CAFBNE010000011">
    <property type="protein sequence ID" value="CAB4935690.1"/>
    <property type="molecule type" value="Genomic_DNA"/>
</dbReference>
<accession>A0A6J7IY72</accession>
<gene>
    <name evidence="1" type="ORF">UFOPK3772_00551</name>
</gene>
<sequence length="89" mass="9458">MRTTVTLRDDIYREVKQVAAIQGCSVGSVIEDAITLLLARRSAATDTSSLHFPELPVFTGGGLRPGIDLDSNASLSELLDEGSALNALR</sequence>
<name>A0A6J7IY72_9ZZZZ</name>
<proteinExistence type="predicted"/>
<dbReference type="AlphaFoldDB" id="A0A6J7IY72"/>